<protein>
    <recommendedName>
        <fullName evidence="3">Conjugal transfer protein TraD</fullName>
    </recommendedName>
</protein>
<dbReference type="EMBL" id="NIBU01000087">
    <property type="protein sequence ID" value="PHM29071.1"/>
    <property type="molecule type" value="Genomic_DNA"/>
</dbReference>
<proteinExistence type="predicted"/>
<reference evidence="1 2" key="1">
    <citation type="journal article" date="2017" name="Nat. Microbiol.">
        <title>Natural product diversity associated with the nematode symbionts Photorhabdus and Xenorhabdus.</title>
        <authorList>
            <person name="Tobias N.J."/>
            <person name="Wolff H."/>
            <person name="Djahanschiri B."/>
            <person name="Grundmann F."/>
            <person name="Kronenwerth M."/>
            <person name="Shi Y.M."/>
            <person name="Simonyi S."/>
            <person name="Grun P."/>
            <person name="Shapiro-Ilan D."/>
            <person name="Pidot S.J."/>
            <person name="Stinear T.P."/>
            <person name="Ebersberger I."/>
            <person name="Bode H.B."/>
        </authorList>
    </citation>
    <scope>NUCLEOTIDE SEQUENCE [LARGE SCALE GENOMIC DNA]</scope>
    <source>
        <strain evidence="1 2">DSM 16336</strain>
    </source>
</reference>
<organism evidence="1 2">
    <name type="scientific">Xenorhabdus innexi</name>
    <dbReference type="NCBI Taxonomy" id="290109"/>
    <lineage>
        <taxon>Bacteria</taxon>
        <taxon>Pseudomonadati</taxon>
        <taxon>Pseudomonadota</taxon>
        <taxon>Gammaproteobacteria</taxon>
        <taxon>Enterobacterales</taxon>
        <taxon>Morganellaceae</taxon>
        <taxon>Xenorhabdus</taxon>
    </lineage>
</organism>
<gene>
    <name evidence="1" type="ORF">Xinn_03737</name>
</gene>
<dbReference type="Proteomes" id="UP000224871">
    <property type="component" value="Unassembled WGS sequence"/>
</dbReference>
<comment type="caution">
    <text evidence="1">The sequence shown here is derived from an EMBL/GenBank/DDBJ whole genome shotgun (WGS) entry which is preliminary data.</text>
</comment>
<keyword evidence="2" id="KW-1185">Reference proteome</keyword>
<evidence type="ECO:0000313" key="1">
    <source>
        <dbReference type="EMBL" id="PHM29071.1"/>
    </source>
</evidence>
<name>A0A2G0N2W8_9GAMM</name>
<sequence>MEGKIAHVLALYYEVGMNTKDEWLQTRISYITGLKSPTEQQRLLVKLAGIKNPTRDEGRKLTVLIRAEKAAERAMKAKGAAARVINAERLAARKARNHEMFKVAGLVSLAGLVDKKTGQLTLDAGTFVGALSKLSVCTPEKLQELKTLGDRLIAKGEEK</sequence>
<evidence type="ECO:0008006" key="3">
    <source>
        <dbReference type="Google" id="ProtNLM"/>
    </source>
</evidence>
<accession>A0A2G0N2W8</accession>
<evidence type="ECO:0000313" key="2">
    <source>
        <dbReference type="Proteomes" id="UP000224871"/>
    </source>
</evidence>